<evidence type="ECO:0000313" key="2">
    <source>
        <dbReference type="Proteomes" id="UP000284333"/>
    </source>
</evidence>
<evidence type="ECO:0000313" key="1">
    <source>
        <dbReference type="EMBL" id="RVW06415.1"/>
    </source>
</evidence>
<dbReference type="EMBL" id="RKLN01000001">
    <property type="protein sequence ID" value="RVW06415.1"/>
    <property type="molecule type" value="Genomic_DNA"/>
</dbReference>
<protein>
    <submittedName>
        <fullName evidence="1">Uncharacterized protein</fullName>
    </submittedName>
</protein>
<dbReference type="RefSeq" id="WP_127945636.1">
    <property type="nucleotide sequence ID" value="NZ_RKLN01000001.1"/>
</dbReference>
<dbReference type="Proteomes" id="UP000284333">
    <property type="component" value="Unassembled WGS sequence"/>
</dbReference>
<gene>
    <name evidence="1" type="ORF">EF834_03035</name>
</gene>
<dbReference type="AlphaFoldDB" id="A0A3S3E6F1"/>
<dbReference type="InterPro" id="IPR053847">
    <property type="entry name" value="DUF6928"/>
</dbReference>
<dbReference type="OrthoDB" id="4772769at2"/>
<accession>A0A3S3E6F1</accession>
<organism evidence="1 2">
    <name type="scientific">Rhodococcus spongiicola</name>
    <dbReference type="NCBI Taxonomy" id="2487352"/>
    <lineage>
        <taxon>Bacteria</taxon>
        <taxon>Bacillati</taxon>
        <taxon>Actinomycetota</taxon>
        <taxon>Actinomycetes</taxon>
        <taxon>Mycobacteriales</taxon>
        <taxon>Nocardiaceae</taxon>
        <taxon>Rhodococcus</taxon>
    </lineage>
</organism>
<proteinExistence type="predicted"/>
<dbReference type="Pfam" id="PF21997">
    <property type="entry name" value="DUF6928"/>
    <property type="match status" value="1"/>
</dbReference>
<reference evidence="1 2" key="1">
    <citation type="submission" date="2018-11" db="EMBL/GenBank/DDBJ databases">
        <title>Rhodococcus spongicola sp. nov. and Rhodococcus xishaensis sp. nov. from marine sponges.</title>
        <authorList>
            <person name="Li L."/>
            <person name="Lin H.W."/>
        </authorList>
    </citation>
    <scope>NUCLEOTIDE SEQUENCE [LARGE SCALE GENOMIC DNA]</scope>
    <source>
        <strain evidence="1 2">LHW50502</strain>
    </source>
</reference>
<comment type="caution">
    <text evidence="1">The sequence shown here is derived from an EMBL/GenBank/DDBJ whole genome shotgun (WGS) entry which is preliminary data.</text>
</comment>
<keyword evidence="2" id="KW-1185">Reference proteome</keyword>
<sequence>MSGVNASTLWYVDVDDPIAALRDATPDRDAAQALAVQLHPGLEVTRLGDESLSEATELEEGEIVVGCFAGVSIVRTGESLPPAPSSLVEHWIDPTGSRHTYLYSSSSVTGVGSWGAFAHWDGAELKRSFSATPIHIIEDLGLPQVWERPFWAGEHPMQPSVDVLPDPQTLPFDPAEFAEAASRAWLGEELNPASISVSRFAIYPAGDIPVSVQRLTGREQTRPKRRSLLARLFRDGH</sequence>
<name>A0A3S3E6F1_9NOCA</name>